<feature type="transmembrane region" description="Helical" evidence="1">
    <location>
        <begin position="31"/>
        <end position="49"/>
    </location>
</feature>
<evidence type="ECO:0000313" key="2">
    <source>
        <dbReference type="EMBL" id="BBG25944.1"/>
    </source>
</evidence>
<protein>
    <recommendedName>
        <fullName evidence="4">HEPN domain-containing protein</fullName>
    </recommendedName>
</protein>
<evidence type="ECO:0000313" key="3">
    <source>
        <dbReference type="Proteomes" id="UP000325030"/>
    </source>
</evidence>
<dbReference type="GeneID" id="41716918"/>
<evidence type="ECO:0000256" key="1">
    <source>
        <dbReference type="SAM" id="Phobius"/>
    </source>
</evidence>
<keyword evidence="1" id="KW-0812">Transmembrane</keyword>
<keyword evidence="1" id="KW-0472">Membrane</keyword>
<evidence type="ECO:0008006" key="4">
    <source>
        <dbReference type="Google" id="ProtNLM"/>
    </source>
</evidence>
<accession>A0A510E0D4</accession>
<dbReference type="AlphaFoldDB" id="A0A510E0D4"/>
<dbReference type="Proteomes" id="UP000325030">
    <property type="component" value="Chromosome"/>
</dbReference>
<keyword evidence="1" id="KW-1133">Transmembrane helix</keyword>
<name>A0A510E0D4_9CREN</name>
<dbReference type="RefSeq" id="WP_149564639.1">
    <property type="nucleotide sequence ID" value="NZ_AP018930.1"/>
</dbReference>
<dbReference type="EMBL" id="AP018930">
    <property type="protein sequence ID" value="BBG25944.1"/>
    <property type="molecule type" value="Genomic_DNA"/>
</dbReference>
<gene>
    <name evidence="2" type="ORF">IC007_0449</name>
</gene>
<organism evidence="2 3">
    <name type="scientific">Sulfuracidifex tepidarius</name>
    <dbReference type="NCBI Taxonomy" id="1294262"/>
    <lineage>
        <taxon>Archaea</taxon>
        <taxon>Thermoproteota</taxon>
        <taxon>Thermoprotei</taxon>
        <taxon>Sulfolobales</taxon>
        <taxon>Sulfolobaceae</taxon>
        <taxon>Sulfuracidifex</taxon>
    </lineage>
</organism>
<reference evidence="3" key="1">
    <citation type="submission" date="2018-09" db="EMBL/GenBank/DDBJ databases">
        <title>Complete Genome Sequencing of Sulfolobus sp. JCM 16834.</title>
        <authorList>
            <person name="Kato S."/>
            <person name="Itoh T."/>
            <person name="Ohkuma M."/>
        </authorList>
    </citation>
    <scope>NUCLEOTIDE SEQUENCE [LARGE SCALE GENOMIC DNA]</scope>
    <source>
        <strain evidence="3">IC-007</strain>
    </source>
</reference>
<sequence length="142" mass="16483">MRPSNTGDLKPHKLISYFENILNDNLLDEVFIRRMISAVYFSLFNYWSIKNICKGIKGKGKRNDSFPHVQFIQDLVGRGFDAQIRTIYLYRVAVDHYTLNQTTVTLTSNPYKGKTQDVEIGKNALKRVLESAKDILNFLDKY</sequence>
<proteinExistence type="predicted"/>